<dbReference type="Proteomes" id="UP000442535">
    <property type="component" value="Unassembled WGS sequence"/>
</dbReference>
<proteinExistence type="predicted"/>
<reference evidence="1 2" key="1">
    <citation type="submission" date="2019-08" db="EMBL/GenBank/DDBJ databases">
        <title>In-depth cultivation of the pig gut microbiome towards novel bacterial diversity and tailored functional studies.</title>
        <authorList>
            <person name="Wylensek D."/>
            <person name="Hitch T.C.A."/>
            <person name="Clavel T."/>
        </authorList>
    </citation>
    <scope>NUCLEOTIDE SEQUENCE [LARGE SCALE GENOMIC DNA]</scope>
    <source>
        <strain evidence="1 2">RF-GAM-744-WT-7</strain>
    </source>
</reference>
<evidence type="ECO:0000313" key="1">
    <source>
        <dbReference type="EMBL" id="MST49705.1"/>
    </source>
</evidence>
<comment type="caution">
    <text evidence="1">The sequence shown here is derived from an EMBL/GenBank/DDBJ whole genome shotgun (WGS) entry which is preliminary data.</text>
</comment>
<dbReference type="EMBL" id="VUMY01000008">
    <property type="protein sequence ID" value="MST49705.1"/>
    <property type="molecule type" value="Genomic_DNA"/>
</dbReference>
<gene>
    <name evidence="1" type="ORF">FYJ63_05570</name>
</gene>
<sequence>MQLNDNDRATITARLQEAKQGLDEVFAMIEANPDAGLLISKLNDCSKMLDRASFALMVSSLQGTAGASEDEKAANIRHLEQLFLHID</sequence>
<accession>A0A7K0K3U1</accession>
<dbReference type="RefSeq" id="WP_154544621.1">
    <property type="nucleotide sequence ID" value="NZ_JAQYQY010000017.1"/>
</dbReference>
<protein>
    <submittedName>
        <fullName evidence="1">Uncharacterized protein</fullName>
    </submittedName>
</protein>
<evidence type="ECO:0000313" key="2">
    <source>
        <dbReference type="Proteomes" id="UP000442535"/>
    </source>
</evidence>
<keyword evidence="2" id="KW-1185">Reference proteome</keyword>
<organism evidence="1 2">
    <name type="scientific">Mobiluncus porci</name>
    <dbReference type="NCBI Taxonomy" id="2652278"/>
    <lineage>
        <taxon>Bacteria</taxon>
        <taxon>Bacillati</taxon>
        <taxon>Actinomycetota</taxon>
        <taxon>Actinomycetes</taxon>
        <taxon>Actinomycetales</taxon>
        <taxon>Actinomycetaceae</taxon>
        <taxon>Mobiluncus</taxon>
    </lineage>
</organism>
<dbReference type="AlphaFoldDB" id="A0A7K0K3U1"/>
<name>A0A7K0K3U1_9ACTO</name>